<accession>A0AAE8L5Q5</accession>
<dbReference type="InterPro" id="IPR009061">
    <property type="entry name" value="DNA-bd_dom_put_sf"/>
</dbReference>
<evidence type="ECO:0000313" key="4">
    <source>
        <dbReference type="Proteomes" id="UP000199140"/>
    </source>
</evidence>
<gene>
    <name evidence="1" type="ORF">MCBMB27_02085</name>
    <name evidence="2" type="ORF">SAMN05192567_10634</name>
</gene>
<proteinExistence type="predicted"/>
<sequence length="74" mass="8387">MTAETSYLPTKKVLQRYGVSAMTLWRWEHDAALPFPAPLKINKRKFYELPRIEAWERARAAAATDPKPSAAEAA</sequence>
<keyword evidence="3" id="KW-1185">Reference proteome</keyword>
<organism evidence="2 4">
    <name type="scientific">Methylobacterium phyllosphaerae</name>
    <dbReference type="NCBI Taxonomy" id="418223"/>
    <lineage>
        <taxon>Bacteria</taxon>
        <taxon>Pseudomonadati</taxon>
        <taxon>Pseudomonadota</taxon>
        <taxon>Alphaproteobacteria</taxon>
        <taxon>Hyphomicrobiales</taxon>
        <taxon>Methylobacteriaceae</taxon>
        <taxon>Methylobacterium</taxon>
    </lineage>
</organism>
<evidence type="ECO:0000313" key="2">
    <source>
        <dbReference type="EMBL" id="SFG64196.1"/>
    </source>
</evidence>
<dbReference type="EMBL" id="CP015367">
    <property type="protein sequence ID" value="APT31376.1"/>
    <property type="molecule type" value="Genomic_DNA"/>
</dbReference>
<dbReference type="SUPFAM" id="SSF46955">
    <property type="entry name" value="Putative DNA-binding domain"/>
    <property type="match status" value="1"/>
</dbReference>
<evidence type="ECO:0000313" key="1">
    <source>
        <dbReference type="EMBL" id="APT31376.1"/>
    </source>
</evidence>
<dbReference type="Proteomes" id="UP000185487">
    <property type="component" value="Chromosome"/>
</dbReference>
<evidence type="ECO:0008006" key="5">
    <source>
        <dbReference type="Google" id="ProtNLM"/>
    </source>
</evidence>
<protein>
    <recommendedName>
        <fullName evidence="5">AlpA family phage regulatory protein</fullName>
    </recommendedName>
</protein>
<dbReference type="RefSeq" id="WP_075380323.1">
    <property type="nucleotide sequence ID" value="NZ_CP015367.1"/>
</dbReference>
<dbReference type="KEGG" id="mphy:MCBMB27_02085"/>
<reference evidence="1 3" key="1">
    <citation type="submission" date="2016-04" db="EMBL/GenBank/DDBJ databases">
        <title>Complete genome sequencing and analysis of CBMB27, Methylobacterium phyllosphaerae isolated from leaf tissues of rice (Oryza sativa L.).</title>
        <authorList>
            <person name="Lee Y."/>
            <person name="Hwangbo K."/>
            <person name="Chung H."/>
            <person name="Yoo J."/>
            <person name="Kim K.Y."/>
            <person name="Sa T.M."/>
            <person name="Um Y."/>
            <person name="Madhaiyan M."/>
        </authorList>
    </citation>
    <scope>NUCLEOTIDE SEQUENCE [LARGE SCALE GENOMIC DNA]</scope>
    <source>
        <strain evidence="1 3">CBMB27</strain>
    </source>
</reference>
<dbReference type="AlphaFoldDB" id="A0AAE8L5Q5"/>
<name>A0AAE8L5Q5_9HYPH</name>
<reference evidence="2 4" key="2">
    <citation type="submission" date="2016-10" db="EMBL/GenBank/DDBJ databases">
        <authorList>
            <person name="Varghese N."/>
            <person name="Submissions S."/>
        </authorList>
    </citation>
    <scope>NUCLEOTIDE SEQUENCE [LARGE SCALE GENOMIC DNA]</scope>
    <source>
        <strain evidence="2 4">CBMB27</strain>
    </source>
</reference>
<dbReference type="Proteomes" id="UP000199140">
    <property type="component" value="Unassembled WGS sequence"/>
</dbReference>
<evidence type="ECO:0000313" key="3">
    <source>
        <dbReference type="Proteomes" id="UP000185487"/>
    </source>
</evidence>
<dbReference type="EMBL" id="FOPK01000006">
    <property type="protein sequence ID" value="SFG64196.1"/>
    <property type="molecule type" value="Genomic_DNA"/>
</dbReference>